<dbReference type="Proteomes" id="UP000254079">
    <property type="component" value="Unassembled WGS sequence"/>
</dbReference>
<protein>
    <submittedName>
        <fullName evidence="1">Major facilitator superfamily protein</fullName>
    </submittedName>
</protein>
<accession>A0A376U704</accession>
<dbReference type="EMBL" id="UGCP01000002">
    <property type="protein sequence ID" value="STI85135.1"/>
    <property type="molecule type" value="Genomic_DNA"/>
</dbReference>
<dbReference type="AlphaFoldDB" id="A0A376U704"/>
<proteinExistence type="predicted"/>
<sequence length="38" mass="4102">MFAGALLMYFAAQQTTFAGFFPLLAGLLSNLYADHCAD</sequence>
<gene>
    <name evidence="1" type="primary">yegT_2</name>
    <name evidence="1" type="ORF">NCTC8622_04213</name>
</gene>
<organism evidence="1 2">
    <name type="scientific">Escherichia coli</name>
    <dbReference type="NCBI Taxonomy" id="562"/>
    <lineage>
        <taxon>Bacteria</taxon>
        <taxon>Pseudomonadati</taxon>
        <taxon>Pseudomonadota</taxon>
        <taxon>Gammaproteobacteria</taxon>
        <taxon>Enterobacterales</taxon>
        <taxon>Enterobacteriaceae</taxon>
        <taxon>Escherichia</taxon>
    </lineage>
</organism>
<evidence type="ECO:0000313" key="1">
    <source>
        <dbReference type="EMBL" id="STI85135.1"/>
    </source>
</evidence>
<evidence type="ECO:0000313" key="2">
    <source>
        <dbReference type="Proteomes" id="UP000254079"/>
    </source>
</evidence>
<name>A0A376U704_ECOLX</name>
<reference evidence="1 2" key="1">
    <citation type="submission" date="2018-06" db="EMBL/GenBank/DDBJ databases">
        <authorList>
            <consortium name="Pathogen Informatics"/>
            <person name="Doyle S."/>
        </authorList>
    </citation>
    <scope>NUCLEOTIDE SEQUENCE [LARGE SCALE GENOMIC DNA]</scope>
    <source>
        <strain evidence="1 2">NCTC8622</strain>
    </source>
</reference>